<feature type="domain" description="WWE" evidence="2">
    <location>
        <begin position="1"/>
        <end position="28"/>
    </location>
</feature>
<organism evidence="3">
    <name type="scientific">Pectinophora gossypiella</name>
    <name type="common">Cotton pink bollworm</name>
    <name type="synonym">Depressaria gossypiella</name>
    <dbReference type="NCBI Taxonomy" id="13191"/>
    <lineage>
        <taxon>Eukaryota</taxon>
        <taxon>Metazoa</taxon>
        <taxon>Ecdysozoa</taxon>
        <taxon>Arthropoda</taxon>
        <taxon>Hexapoda</taxon>
        <taxon>Insecta</taxon>
        <taxon>Pterygota</taxon>
        <taxon>Neoptera</taxon>
        <taxon>Endopterygota</taxon>
        <taxon>Lepidoptera</taxon>
        <taxon>Glossata</taxon>
        <taxon>Ditrysia</taxon>
        <taxon>Gelechioidea</taxon>
        <taxon>Gelechiidae</taxon>
        <taxon>Apatetrinae</taxon>
        <taxon>Pectinophora</taxon>
    </lineage>
</organism>
<dbReference type="OrthoDB" id="10065815at2759"/>
<gene>
    <name evidence="3" type="ORF">g.3635</name>
</gene>
<dbReference type="SUPFAM" id="SSF117839">
    <property type="entry name" value="WWE domain"/>
    <property type="match status" value="1"/>
</dbReference>
<dbReference type="Gene3D" id="3.30.720.50">
    <property type="match status" value="1"/>
</dbReference>
<dbReference type="AlphaFoldDB" id="A0A1E1WQG2"/>
<feature type="compositionally biased region" description="Low complexity" evidence="1">
    <location>
        <begin position="118"/>
        <end position="133"/>
    </location>
</feature>
<reference evidence="3" key="1">
    <citation type="submission" date="2015-09" db="EMBL/GenBank/DDBJ databases">
        <title>De novo assembly of Pectinophora gossypiella (Pink Bollworm) gut transcriptome.</title>
        <authorList>
            <person name="Tassone E.E."/>
        </authorList>
    </citation>
    <scope>NUCLEOTIDE SEQUENCE</scope>
</reference>
<feature type="compositionally biased region" description="Polar residues" evidence="1">
    <location>
        <begin position="85"/>
        <end position="117"/>
    </location>
</feature>
<dbReference type="UniPathway" id="UPA00143"/>
<feature type="region of interest" description="Disordered" evidence="1">
    <location>
        <begin position="18"/>
        <end position="133"/>
    </location>
</feature>
<evidence type="ECO:0000256" key="1">
    <source>
        <dbReference type="SAM" id="MobiDB-lite"/>
    </source>
</evidence>
<dbReference type="EMBL" id="GDQN01001968">
    <property type="protein sequence ID" value="JAT89086.1"/>
    <property type="molecule type" value="Transcribed_RNA"/>
</dbReference>
<name>A0A1E1WQG2_PECGO</name>
<dbReference type="InterPro" id="IPR004170">
    <property type="entry name" value="WWE_dom"/>
</dbReference>
<feature type="compositionally biased region" description="Acidic residues" evidence="1">
    <location>
        <begin position="69"/>
        <end position="82"/>
    </location>
</feature>
<feature type="compositionally biased region" description="Basic and acidic residues" evidence="1">
    <location>
        <begin position="44"/>
        <end position="56"/>
    </location>
</feature>
<evidence type="ECO:0000259" key="2">
    <source>
        <dbReference type="PROSITE" id="PS50918"/>
    </source>
</evidence>
<sequence length="133" mass="14736">AGALYCINFQNMIQVQSRDPTRRRRVKRDTPTLPAKGIAGIKITDNRYREQIKSESEDSPNNNSSPDGEVIEIADDDDNDEQDSSHANSTESTTPHDSSVSDLTERVSSMDLQEQIPSESTSRDFSSSEETGV</sequence>
<dbReference type="PROSITE" id="PS50918">
    <property type="entry name" value="WWE"/>
    <property type="match status" value="1"/>
</dbReference>
<feature type="non-terminal residue" evidence="3">
    <location>
        <position position="1"/>
    </location>
</feature>
<proteinExistence type="predicted"/>
<evidence type="ECO:0000313" key="3">
    <source>
        <dbReference type="EMBL" id="JAT89086.1"/>
    </source>
</evidence>
<dbReference type="InterPro" id="IPR037197">
    <property type="entry name" value="WWE_dom_sf"/>
</dbReference>
<dbReference type="GO" id="GO:0016567">
    <property type="term" value="P:protein ubiquitination"/>
    <property type="evidence" value="ECO:0007669"/>
    <property type="project" value="UniProtKB-UniPathway"/>
</dbReference>
<accession>A0A1E1WQG2</accession>
<protein>
    <recommendedName>
        <fullName evidence="2">WWE domain-containing protein</fullName>
    </recommendedName>
</protein>